<dbReference type="STRING" id="1150368.SAMN02927921_01806"/>
<evidence type="ECO:0000313" key="2">
    <source>
        <dbReference type="Proteomes" id="UP000182248"/>
    </source>
</evidence>
<organism evidence="1 2">
    <name type="scientific">Sinomicrobium oceani</name>
    <dbReference type="NCBI Taxonomy" id="1150368"/>
    <lineage>
        <taxon>Bacteria</taxon>
        <taxon>Pseudomonadati</taxon>
        <taxon>Bacteroidota</taxon>
        <taxon>Flavobacteriia</taxon>
        <taxon>Flavobacteriales</taxon>
        <taxon>Flavobacteriaceae</taxon>
        <taxon>Sinomicrobium</taxon>
    </lineage>
</organism>
<name>A0A1K1PIB5_9FLAO</name>
<keyword evidence="2" id="KW-1185">Reference proteome</keyword>
<dbReference type="Proteomes" id="UP000182248">
    <property type="component" value="Unassembled WGS sequence"/>
</dbReference>
<evidence type="ECO:0008006" key="3">
    <source>
        <dbReference type="Google" id="ProtNLM"/>
    </source>
</evidence>
<proteinExistence type="predicted"/>
<evidence type="ECO:0000313" key="1">
    <source>
        <dbReference type="EMBL" id="SFW47348.1"/>
    </source>
</evidence>
<dbReference type="PROSITE" id="PS51257">
    <property type="entry name" value="PROKAR_LIPOPROTEIN"/>
    <property type="match status" value="1"/>
</dbReference>
<dbReference type="EMBL" id="FPJE01000008">
    <property type="protein sequence ID" value="SFW47348.1"/>
    <property type="molecule type" value="Genomic_DNA"/>
</dbReference>
<reference evidence="1 2" key="1">
    <citation type="submission" date="2016-11" db="EMBL/GenBank/DDBJ databases">
        <authorList>
            <person name="Jaros S."/>
            <person name="Januszkiewicz K."/>
            <person name="Wedrychowicz H."/>
        </authorList>
    </citation>
    <scope>NUCLEOTIDE SEQUENCE [LARGE SCALE GENOMIC DNA]</scope>
    <source>
        <strain evidence="1 2">CGMCC 1.12145</strain>
    </source>
</reference>
<dbReference type="AlphaFoldDB" id="A0A1K1PIB5"/>
<gene>
    <name evidence="1" type="ORF">SAMN02927921_01806</name>
</gene>
<protein>
    <recommendedName>
        <fullName evidence="3">DNA topoisomerase IV</fullName>
    </recommendedName>
</protein>
<accession>A0A1K1PIB5</accession>
<dbReference type="RefSeq" id="WP_245777006.1">
    <property type="nucleotide sequence ID" value="NZ_FPJE01000008.1"/>
</dbReference>
<sequence>MGITKKIACLFMLIALASCYRVERDCKDFRTGTFEFSYMLDGKEVKSTFVRNDSINIDYIGEHIDTASVTWVSDCEFIMRKLHPTSMIEKKAVQVKILMTDEDSYTFEYAIVGDEKNKKRGTAVRIE</sequence>